<evidence type="ECO:0000256" key="5">
    <source>
        <dbReference type="ARBA" id="ARBA00023170"/>
    </source>
</evidence>
<protein>
    <recommendedName>
        <fullName evidence="11">G-protein coupled receptors family 3 profile domain-containing protein</fullName>
    </recommendedName>
</protein>
<evidence type="ECO:0000256" key="6">
    <source>
        <dbReference type="ARBA" id="ARBA00023180"/>
    </source>
</evidence>
<keyword evidence="8" id="KW-0472">Membrane</keyword>
<keyword evidence="8" id="KW-1133">Transmembrane helix</keyword>
<evidence type="ECO:0000256" key="8">
    <source>
        <dbReference type="SAM" id="Phobius"/>
    </source>
</evidence>
<proteinExistence type="inferred from homology"/>
<keyword evidence="6" id="KW-0325">Glycoprotein</keyword>
<evidence type="ECO:0008006" key="11">
    <source>
        <dbReference type="Google" id="ProtNLM"/>
    </source>
</evidence>
<evidence type="ECO:0000256" key="7">
    <source>
        <dbReference type="ARBA" id="ARBA00023224"/>
    </source>
</evidence>
<feature type="transmembrane region" description="Helical" evidence="8">
    <location>
        <begin position="58"/>
        <end position="78"/>
    </location>
</feature>
<dbReference type="GO" id="GO:0005886">
    <property type="term" value="C:plasma membrane"/>
    <property type="evidence" value="ECO:0007669"/>
    <property type="project" value="UniProtKB-SubCell"/>
</dbReference>
<dbReference type="EMBL" id="MUJZ01030176">
    <property type="protein sequence ID" value="OTF77942.1"/>
    <property type="molecule type" value="Genomic_DNA"/>
</dbReference>
<keyword evidence="5" id="KW-0675">Receptor</keyword>
<evidence type="ECO:0000313" key="10">
    <source>
        <dbReference type="Proteomes" id="UP000194236"/>
    </source>
</evidence>
<dbReference type="AlphaFoldDB" id="A0A1Y3BAQ5"/>
<feature type="non-terminal residue" evidence="9">
    <location>
        <position position="79"/>
    </location>
</feature>
<dbReference type="PANTHER" id="PTHR32546:SF16">
    <property type="entry name" value="G-PROTEIN COUPLED RECEPTOR CG31760-RELATED"/>
    <property type="match status" value="1"/>
</dbReference>
<feature type="transmembrane region" description="Helical" evidence="8">
    <location>
        <begin position="26"/>
        <end position="51"/>
    </location>
</feature>
<name>A0A1Y3BAQ5_EURMA</name>
<comment type="subcellular location">
    <subcellularLocation>
        <location evidence="1">Cell membrane</location>
        <topology evidence="1">Multi-pass membrane protein</topology>
    </subcellularLocation>
</comment>
<accession>A0A1Y3BAQ5</accession>
<organism evidence="9 10">
    <name type="scientific">Euroglyphus maynei</name>
    <name type="common">Mayne's house dust mite</name>
    <dbReference type="NCBI Taxonomy" id="6958"/>
    <lineage>
        <taxon>Eukaryota</taxon>
        <taxon>Metazoa</taxon>
        <taxon>Ecdysozoa</taxon>
        <taxon>Arthropoda</taxon>
        <taxon>Chelicerata</taxon>
        <taxon>Arachnida</taxon>
        <taxon>Acari</taxon>
        <taxon>Acariformes</taxon>
        <taxon>Sarcoptiformes</taxon>
        <taxon>Astigmata</taxon>
        <taxon>Psoroptidia</taxon>
        <taxon>Analgoidea</taxon>
        <taxon>Pyroglyphidae</taxon>
        <taxon>Pyroglyphinae</taxon>
        <taxon>Euroglyphus</taxon>
    </lineage>
</organism>
<keyword evidence="10" id="KW-1185">Reference proteome</keyword>
<evidence type="ECO:0000256" key="4">
    <source>
        <dbReference type="ARBA" id="ARBA00023040"/>
    </source>
</evidence>
<keyword evidence="4" id="KW-0297">G-protein coupled receptor</keyword>
<evidence type="ECO:0000256" key="2">
    <source>
        <dbReference type="ARBA" id="ARBA00007242"/>
    </source>
</evidence>
<keyword evidence="8" id="KW-0812">Transmembrane</keyword>
<comment type="caution">
    <text evidence="9">The sequence shown here is derived from an EMBL/GenBank/DDBJ whole genome shotgun (WGS) entry which is preliminary data.</text>
</comment>
<sequence>MFTCERCQPGCEQCEDNSPCLSSYNYAFRISLLTITILCIIFTFILALNIYRFRRLKVIKVASPIFLCLTLFGCASMYL</sequence>
<reference evidence="9 10" key="1">
    <citation type="submission" date="2017-03" db="EMBL/GenBank/DDBJ databases">
        <title>Genome Survey of Euroglyphus maynei.</title>
        <authorList>
            <person name="Arlian L.G."/>
            <person name="Morgan M.S."/>
            <person name="Rider S.D."/>
        </authorList>
    </citation>
    <scope>NUCLEOTIDE SEQUENCE [LARGE SCALE GENOMIC DNA]</scope>
    <source>
        <strain evidence="9">Arlian Lab</strain>
        <tissue evidence="9">Whole body</tissue>
    </source>
</reference>
<dbReference type="InterPro" id="IPR043458">
    <property type="entry name" value="GPR158/179"/>
</dbReference>
<dbReference type="GO" id="GO:0004930">
    <property type="term" value="F:G protein-coupled receptor activity"/>
    <property type="evidence" value="ECO:0007669"/>
    <property type="project" value="UniProtKB-KW"/>
</dbReference>
<gene>
    <name evidence="9" type="ORF">BLA29_014809</name>
</gene>
<keyword evidence="7" id="KW-0807">Transducer</keyword>
<evidence type="ECO:0000256" key="3">
    <source>
        <dbReference type="ARBA" id="ARBA00022475"/>
    </source>
</evidence>
<dbReference type="OrthoDB" id="2129233at2759"/>
<evidence type="ECO:0000313" key="9">
    <source>
        <dbReference type="EMBL" id="OTF77942.1"/>
    </source>
</evidence>
<keyword evidence="3" id="KW-1003">Cell membrane</keyword>
<dbReference type="PANTHER" id="PTHR32546">
    <property type="entry name" value="G-PROTEIN COUPLED RECEPTOR 158-RELATED"/>
    <property type="match status" value="1"/>
</dbReference>
<dbReference type="Proteomes" id="UP000194236">
    <property type="component" value="Unassembled WGS sequence"/>
</dbReference>
<evidence type="ECO:0000256" key="1">
    <source>
        <dbReference type="ARBA" id="ARBA00004651"/>
    </source>
</evidence>
<comment type="similarity">
    <text evidence="2">Belongs to the G-protein coupled receptor 3 family.</text>
</comment>